<evidence type="ECO:0000256" key="1">
    <source>
        <dbReference type="SAM" id="MobiDB-lite"/>
    </source>
</evidence>
<name>A0A9Q3VYG7_9ACTN</name>
<sequence>MSPTPHSTAFTHSPGRTVAFQPPGGAAHAGSGTASVEIVVPVHNEERALPGCLRTLHTRLTEGHRDF</sequence>
<dbReference type="EMBL" id="JAJSBI010000027">
    <property type="protein sequence ID" value="MCD9879280.1"/>
    <property type="molecule type" value="Genomic_DNA"/>
</dbReference>
<dbReference type="AlphaFoldDB" id="A0A9Q3VYG7"/>
<proteinExistence type="predicted"/>
<evidence type="ECO:0000313" key="3">
    <source>
        <dbReference type="Proteomes" id="UP001108029"/>
    </source>
</evidence>
<evidence type="ECO:0000313" key="2">
    <source>
        <dbReference type="EMBL" id="MCD9879280.1"/>
    </source>
</evidence>
<evidence type="ECO:0008006" key="4">
    <source>
        <dbReference type="Google" id="ProtNLM"/>
    </source>
</evidence>
<comment type="caution">
    <text evidence="2">The sequence shown here is derived from an EMBL/GenBank/DDBJ whole genome shotgun (WGS) entry which is preliminary data.</text>
</comment>
<organism evidence="2 3">
    <name type="scientific">Streptomyces guryensis</name>
    <dbReference type="NCBI Taxonomy" id="2886947"/>
    <lineage>
        <taxon>Bacteria</taxon>
        <taxon>Bacillati</taxon>
        <taxon>Actinomycetota</taxon>
        <taxon>Actinomycetes</taxon>
        <taxon>Kitasatosporales</taxon>
        <taxon>Streptomycetaceae</taxon>
        <taxon>Streptomyces</taxon>
    </lineage>
</organism>
<keyword evidence="3" id="KW-1185">Reference proteome</keyword>
<reference evidence="2" key="1">
    <citation type="submission" date="2021-12" db="EMBL/GenBank/DDBJ databases">
        <authorList>
            <person name="Lee J.-H."/>
            <person name="Kim S.-B."/>
        </authorList>
    </citation>
    <scope>NUCLEOTIDE SEQUENCE</scope>
    <source>
        <strain evidence="2">NR30</strain>
    </source>
</reference>
<dbReference type="RefSeq" id="WP_232653797.1">
    <property type="nucleotide sequence ID" value="NZ_JAJSBI010000027.1"/>
</dbReference>
<feature type="compositionally biased region" description="Polar residues" evidence="1">
    <location>
        <begin position="1"/>
        <end position="11"/>
    </location>
</feature>
<protein>
    <recommendedName>
        <fullName evidence="4">Glycosyl transferase family 2</fullName>
    </recommendedName>
</protein>
<dbReference type="Proteomes" id="UP001108029">
    <property type="component" value="Unassembled WGS sequence"/>
</dbReference>
<feature type="region of interest" description="Disordered" evidence="1">
    <location>
        <begin position="1"/>
        <end position="32"/>
    </location>
</feature>
<accession>A0A9Q3VYG7</accession>
<gene>
    <name evidence="2" type="ORF">LJ657_37930</name>
</gene>